<keyword evidence="1" id="KW-0812">Transmembrane</keyword>
<reference evidence="3 4" key="1">
    <citation type="submission" date="2015-12" db="EMBL/GenBank/DDBJ databases">
        <title>The genome of Folsomia candida.</title>
        <authorList>
            <person name="Faddeeva A."/>
            <person name="Derks M.F."/>
            <person name="Anvar Y."/>
            <person name="Smit S."/>
            <person name="Van Straalen N."/>
            <person name="Roelofs D."/>
        </authorList>
    </citation>
    <scope>NUCLEOTIDE SEQUENCE [LARGE SCALE GENOMIC DNA]</scope>
    <source>
        <strain evidence="3 4">VU population</strain>
        <tissue evidence="3">Whole body</tissue>
    </source>
</reference>
<feature type="domain" description="O-acyltransferase WSD1 C-terminal" evidence="2">
    <location>
        <begin position="372"/>
        <end position="499"/>
    </location>
</feature>
<feature type="transmembrane region" description="Helical" evidence="1">
    <location>
        <begin position="407"/>
        <end position="429"/>
    </location>
</feature>
<keyword evidence="1" id="KW-0472">Membrane</keyword>
<dbReference type="InterPro" id="IPR009721">
    <property type="entry name" value="O-acyltransferase_WSD1_C"/>
</dbReference>
<comment type="caution">
    <text evidence="3">The sequence shown here is derived from an EMBL/GenBank/DDBJ whole genome shotgun (WGS) entry which is preliminary data.</text>
</comment>
<dbReference type="PANTHER" id="PTHR31650">
    <property type="entry name" value="O-ACYLTRANSFERASE (WSD1-LIKE) FAMILY PROTEIN"/>
    <property type="match status" value="1"/>
</dbReference>
<dbReference type="Pfam" id="PF06974">
    <property type="entry name" value="WS_DGAT_C"/>
    <property type="match status" value="1"/>
</dbReference>
<dbReference type="GO" id="GO:0008374">
    <property type="term" value="F:O-acyltransferase activity"/>
    <property type="evidence" value="ECO:0007669"/>
    <property type="project" value="InterPro"/>
</dbReference>
<organism evidence="3 4">
    <name type="scientific">Folsomia candida</name>
    <name type="common">Springtail</name>
    <dbReference type="NCBI Taxonomy" id="158441"/>
    <lineage>
        <taxon>Eukaryota</taxon>
        <taxon>Metazoa</taxon>
        <taxon>Ecdysozoa</taxon>
        <taxon>Arthropoda</taxon>
        <taxon>Hexapoda</taxon>
        <taxon>Collembola</taxon>
        <taxon>Entomobryomorpha</taxon>
        <taxon>Isotomoidea</taxon>
        <taxon>Isotomidae</taxon>
        <taxon>Proisotominae</taxon>
        <taxon>Folsomia</taxon>
    </lineage>
</organism>
<dbReference type="OrthoDB" id="8196708at2759"/>
<evidence type="ECO:0000256" key="1">
    <source>
        <dbReference type="SAM" id="Phobius"/>
    </source>
</evidence>
<dbReference type="PANTHER" id="PTHR31650:SF1">
    <property type="entry name" value="WAX ESTER SYNTHASE_DIACYLGLYCEROL ACYLTRANSFERASE 4-RELATED"/>
    <property type="match status" value="1"/>
</dbReference>
<keyword evidence="4" id="KW-1185">Reference proteome</keyword>
<dbReference type="GO" id="GO:0005886">
    <property type="term" value="C:plasma membrane"/>
    <property type="evidence" value="ECO:0007669"/>
    <property type="project" value="TreeGrafter"/>
</dbReference>
<name>A0A226EQT5_FOLCA</name>
<sequence>MELNLFLKIFATIVFTPVLLFVSIIGFLLFILPLLTYRAIISVLARCFMSRQLRQMVSPTNAIMGAEDIFGVSSFTSFAAIELSIPSPGVDYISHCVEKNGLEVVNSATGALLYPELKETVKSWMGFLFWTPALNFNIRNHVYCSKDLNLSLPKLKTESNNALQLYILHLVREKTWVPSRPLWDFIIIPNIPKNLLSPDTSSKCNEQLGSILLFRMHHILGDGICIFKFLSNIFGFSHVLQTAAKSNLHANKNSTCQGIFLRKLIFCLRIPYDILGELLRSCPSPGIIPKMNDRDGKGSRLVGIVSNDIPVSKIKQVRQLHQVDFSSVLIAIFAGGSRRFISKIGNGIKNLPLEVEIMFPLPMPGHPSSLTNHISHGFIRVPISEPDGMKRLQLIHRRIMALRKSTLPWTTFFLLGLVGSLPTVLVTLLRKFGGQYGPSLIFTNLLGPAEPVKIGQFFVLGLRVGSNAPVDAPSGYCLMAITYNGNARLTVGGLSNYLSNQEDAQEFLKGCLEELDVLARDESAIV</sequence>
<dbReference type="OMA" id="YISHCVE"/>
<keyword evidence="1" id="KW-1133">Transmembrane helix</keyword>
<gene>
    <name evidence="3" type="ORF">Fcan01_05392</name>
</gene>
<dbReference type="EMBL" id="LNIX01000002">
    <property type="protein sequence ID" value="OXA59507.1"/>
    <property type="molecule type" value="Genomic_DNA"/>
</dbReference>
<dbReference type="AlphaFoldDB" id="A0A226EQT5"/>
<protein>
    <recommendedName>
        <fullName evidence="2">O-acyltransferase WSD1 C-terminal domain-containing protein</fullName>
    </recommendedName>
</protein>
<evidence type="ECO:0000313" key="4">
    <source>
        <dbReference type="Proteomes" id="UP000198287"/>
    </source>
</evidence>
<proteinExistence type="predicted"/>
<accession>A0A226EQT5</accession>
<dbReference type="GO" id="GO:0019432">
    <property type="term" value="P:triglyceride biosynthetic process"/>
    <property type="evidence" value="ECO:0007669"/>
    <property type="project" value="TreeGrafter"/>
</dbReference>
<feature type="transmembrane region" description="Helical" evidence="1">
    <location>
        <begin position="6"/>
        <end position="32"/>
    </location>
</feature>
<dbReference type="Proteomes" id="UP000198287">
    <property type="component" value="Unassembled WGS sequence"/>
</dbReference>
<evidence type="ECO:0000259" key="2">
    <source>
        <dbReference type="Pfam" id="PF06974"/>
    </source>
</evidence>
<dbReference type="InterPro" id="IPR045034">
    <property type="entry name" value="O-acyltransferase_WSD1-like"/>
</dbReference>
<evidence type="ECO:0000313" key="3">
    <source>
        <dbReference type="EMBL" id="OXA59507.1"/>
    </source>
</evidence>